<dbReference type="EMBL" id="LTBC01000002">
    <property type="protein sequence ID" value="KYH32999.1"/>
    <property type="molecule type" value="Genomic_DNA"/>
</dbReference>
<dbReference type="PANTHER" id="PTHR38450:SF1">
    <property type="entry name" value="STAGE V SPORULATION PROTEIN AC"/>
    <property type="match status" value="1"/>
</dbReference>
<name>A0A151AZB1_9FIRM</name>
<dbReference type="NCBIfam" id="TIGR02838">
    <property type="entry name" value="spore_V_AC"/>
    <property type="match status" value="1"/>
</dbReference>
<accession>A0A151AZB1</accession>
<feature type="transmembrane region" description="Helical" evidence="1">
    <location>
        <begin position="53"/>
        <end position="74"/>
    </location>
</feature>
<dbReference type="PATRIC" id="fig|1122241.3.peg.820"/>
<keyword evidence="1" id="KW-0812">Transmembrane</keyword>
<protein>
    <submittedName>
        <fullName evidence="2">SpoVA protein</fullName>
    </submittedName>
</protein>
<keyword evidence="3" id="KW-1185">Reference proteome</keyword>
<dbReference type="AlphaFoldDB" id="A0A151AZB1"/>
<dbReference type="InterPro" id="IPR014203">
    <property type="entry name" value="Spore_V_AC"/>
</dbReference>
<keyword evidence="1" id="KW-1133">Transmembrane helix</keyword>
<dbReference type="PANTHER" id="PTHR38450">
    <property type="entry name" value="STAGE V SPORULATION PROTEIN AC-RELATED"/>
    <property type="match status" value="1"/>
</dbReference>
<evidence type="ECO:0000313" key="2">
    <source>
        <dbReference type="EMBL" id="KYH32999.1"/>
    </source>
</evidence>
<keyword evidence="1" id="KW-0472">Membrane</keyword>
<organism evidence="2 3">
    <name type="scientific">Moorella mulderi DSM 14980</name>
    <dbReference type="NCBI Taxonomy" id="1122241"/>
    <lineage>
        <taxon>Bacteria</taxon>
        <taxon>Bacillati</taxon>
        <taxon>Bacillota</taxon>
        <taxon>Clostridia</taxon>
        <taxon>Neomoorellales</taxon>
        <taxon>Neomoorellaceae</taxon>
        <taxon>Neomoorella</taxon>
    </lineage>
</organism>
<dbReference type="RefSeq" id="WP_153018231.1">
    <property type="nucleotide sequence ID" value="NZ_LTBC01000002.1"/>
</dbReference>
<evidence type="ECO:0000313" key="3">
    <source>
        <dbReference type="Proteomes" id="UP000075670"/>
    </source>
</evidence>
<dbReference type="InterPro" id="IPR005562">
    <property type="entry name" value="SpoVA"/>
</dbReference>
<gene>
    <name evidence="2" type="ORF">MOMUL_07770</name>
</gene>
<dbReference type="Pfam" id="PF03862">
    <property type="entry name" value="SpoVAC_SpoVAEB"/>
    <property type="match status" value="1"/>
</dbReference>
<feature type="transmembrane region" description="Helical" evidence="1">
    <location>
        <begin position="81"/>
        <end position="102"/>
    </location>
</feature>
<dbReference type="Proteomes" id="UP000075670">
    <property type="component" value="Unassembled WGS sequence"/>
</dbReference>
<feature type="transmembrane region" description="Helical" evidence="1">
    <location>
        <begin position="108"/>
        <end position="128"/>
    </location>
</feature>
<comment type="caution">
    <text evidence="2">The sequence shown here is derived from an EMBL/GenBank/DDBJ whole genome shotgun (WGS) entry which is preliminary data.</text>
</comment>
<proteinExistence type="predicted"/>
<evidence type="ECO:0000256" key="1">
    <source>
        <dbReference type="SAM" id="Phobius"/>
    </source>
</evidence>
<sequence>MTDSTRQPGPPKKPLTLAEQVKQQKQTYDQQAYQRLADSVKPRPRVIVNALNAFWIGGIISALAQIITLIFASAGLNPRDAASATVIVMIFLGAFLTGLGIYDEIGKVAGAGSIIPITGFANSIVAPAMEFKREGFVFGVAARMFTIAGPVLVYGFIVSVLIGLIAYFLK</sequence>
<dbReference type="OrthoDB" id="9797988at2"/>
<reference evidence="2 3" key="1">
    <citation type="submission" date="2016-02" db="EMBL/GenBank/DDBJ databases">
        <title>Genome sequence of Moorella mulderi DSM 14980.</title>
        <authorList>
            <person name="Poehlein A."/>
            <person name="Daniel R."/>
        </authorList>
    </citation>
    <scope>NUCLEOTIDE SEQUENCE [LARGE SCALE GENOMIC DNA]</scope>
    <source>
        <strain evidence="2 3">DSM 14980</strain>
    </source>
</reference>
<feature type="transmembrane region" description="Helical" evidence="1">
    <location>
        <begin position="140"/>
        <end position="169"/>
    </location>
</feature>